<evidence type="ECO:0000313" key="1">
    <source>
        <dbReference type="EMBL" id="MBR9650865.1"/>
    </source>
</evidence>
<dbReference type="NCBIfam" id="NF047386">
    <property type="entry name" value="T4SS_SepA_fam"/>
    <property type="match status" value="1"/>
</dbReference>
<proteinExistence type="predicted"/>
<dbReference type="Proteomes" id="UP001195941">
    <property type="component" value="Unassembled WGS sequence"/>
</dbReference>
<gene>
    <name evidence="1" type="ORF">IT775_06995</name>
</gene>
<accession>A0ABS5HPI3</accession>
<organism evidence="1 2">
    <name type="scientific">Thalassovita aquimarina</name>
    <dbReference type="NCBI Taxonomy" id="2785917"/>
    <lineage>
        <taxon>Bacteria</taxon>
        <taxon>Pseudomonadati</taxon>
        <taxon>Pseudomonadota</taxon>
        <taxon>Alphaproteobacteria</taxon>
        <taxon>Rhodobacterales</taxon>
        <taxon>Roseobacteraceae</taxon>
        <taxon>Thalassovita</taxon>
    </lineage>
</organism>
<evidence type="ECO:0000313" key="2">
    <source>
        <dbReference type="Proteomes" id="UP001195941"/>
    </source>
</evidence>
<keyword evidence="2" id="KW-1185">Reference proteome</keyword>
<dbReference type="EMBL" id="JADMKU010000005">
    <property type="protein sequence ID" value="MBR9650865.1"/>
    <property type="molecule type" value="Genomic_DNA"/>
</dbReference>
<comment type="caution">
    <text evidence="1">The sequence shown here is derived from an EMBL/GenBank/DDBJ whole genome shotgun (WGS) entry which is preliminary data.</text>
</comment>
<dbReference type="RefSeq" id="WP_212700380.1">
    <property type="nucleotide sequence ID" value="NZ_JADMKU010000005.1"/>
</dbReference>
<name>A0ABS5HPI3_9RHOB</name>
<reference evidence="1 2" key="1">
    <citation type="journal article" date="2021" name="Arch. Microbiol.">
        <title>Thalassobius aquimarinus sp. nov., isolated from the Sea of Japan seashore.</title>
        <authorList>
            <person name="Kurilenko V.V."/>
            <person name="Romanenko L.A."/>
            <person name="Chernysheva N.Y."/>
            <person name="Velansky P.V."/>
            <person name="Tekutyeva L.A."/>
            <person name="Isaeva M.P."/>
            <person name="Mikhailov V.V."/>
        </authorList>
    </citation>
    <scope>NUCLEOTIDE SEQUENCE [LARGE SCALE GENOMIC DNA]</scope>
    <source>
        <strain evidence="1 2">KMM 8518</strain>
    </source>
</reference>
<protein>
    <submittedName>
        <fullName evidence="1">Uncharacterized protein</fullName>
    </submittedName>
</protein>
<sequence length="183" mass="20272">MPTIEITEHDFLRLQRYAEPLVDTATTAFTKVLDMLESINAAEEAVPSMSEKNGRKVEVFGAGSIPPLRHAKLMAGSFRGKSPDKATWDAMVRLALETLFSEYGDVQMLRGTSGANVVQGQKTDEGYKYLPDLGFSYQGVSAEDAVEIIVRSARVLNANAWIDFVWRNKADAFRPGEQGRIEI</sequence>